<feature type="transmembrane region" description="Helical" evidence="1">
    <location>
        <begin position="41"/>
        <end position="59"/>
    </location>
</feature>
<feature type="transmembrane region" description="Helical" evidence="1">
    <location>
        <begin position="138"/>
        <end position="156"/>
    </location>
</feature>
<accession>A0A160MDK0</accession>
<feature type="transmembrane region" description="Helical" evidence="1">
    <location>
        <begin position="79"/>
        <end position="96"/>
    </location>
</feature>
<gene>
    <name evidence="2" type="ORF">A361_17085</name>
</gene>
<sequence>MKLWEDFGGNELFLLLTAAAAYLVYFLLIRRPDKLAKQIRILSLLWGMSIGILYDFTIGGGRTDFYKINDLNNYEVTDVLYYLLFAPFGYFFFYFYEKMKIGKKTFIIYVLVWALSGVFFQWVLTAAGIITLQKEYRIAHSFPIFLLTQTLTGVYIQVLKSKEQLSAGE</sequence>
<keyword evidence="1" id="KW-0812">Transmembrane</keyword>
<evidence type="ECO:0000313" key="2">
    <source>
        <dbReference type="EMBL" id="AND40793.1"/>
    </source>
</evidence>
<protein>
    <submittedName>
        <fullName evidence="2">Uncharacterized protein</fullName>
    </submittedName>
</protein>
<proteinExistence type="predicted"/>
<feature type="transmembrane region" description="Helical" evidence="1">
    <location>
        <begin position="12"/>
        <end position="29"/>
    </location>
</feature>
<dbReference type="KEGG" id="bon:A361_17085"/>
<dbReference type="EMBL" id="CP015506">
    <property type="protein sequence ID" value="AND40793.1"/>
    <property type="molecule type" value="Genomic_DNA"/>
</dbReference>
<dbReference type="AlphaFoldDB" id="A0A160MDK0"/>
<keyword evidence="1" id="KW-0472">Membrane</keyword>
<organism evidence="2 3">
    <name type="scientific">Cytobacillus oceanisediminis 2691</name>
    <dbReference type="NCBI Taxonomy" id="1196031"/>
    <lineage>
        <taxon>Bacteria</taxon>
        <taxon>Bacillati</taxon>
        <taxon>Bacillota</taxon>
        <taxon>Bacilli</taxon>
        <taxon>Bacillales</taxon>
        <taxon>Bacillaceae</taxon>
        <taxon>Cytobacillus</taxon>
    </lineage>
</organism>
<keyword evidence="1" id="KW-1133">Transmembrane helix</keyword>
<dbReference type="STRING" id="1196031.A361_17085"/>
<evidence type="ECO:0000256" key="1">
    <source>
        <dbReference type="SAM" id="Phobius"/>
    </source>
</evidence>
<dbReference type="RefSeq" id="WP_009333701.1">
    <property type="nucleotide sequence ID" value="NZ_CP015506.1"/>
</dbReference>
<feature type="transmembrane region" description="Helical" evidence="1">
    <location>
        <begin position="108"/>
        <end position="132"/>
    </location>
</feature>
<dbReference type="eggNOG" id="ENOG5031W69">
    <property type="taxonomic scope" value="Bacteria"/>
</dbReference>
<evidence type="ECO:0000313" key="3">
    <source>
        <dbReference type="Proteomes" id="UP000077856"/>
    </source>
</evidence>
<name>A0A160MDK0_9BACI</name>
<dbReference type="Proteomes" id="UP000077856">
    <property type="component" value="Chromosome"/>
</dbReference>
<reference evidence="2 3" key="1">
    <citation type="submission" date="2016-04" db="EMBL/GenBank/DDBJ databases">
        <title>Complete genome sequence of Bacillus oceanisediminis strain 2691.</title>
        <authorList>
            <person name="Jeong H."/>
            <person name="Kim H.J."/>
            <person name="Lee D.-W."/>
        </authorList>
    </citation>
    <scope>NUCLEOTIDE SEQUENCE [LARGE SCALE GENOMIC DNA]</scope>
    <source>
        <strain evidence="2 3">2691</strain>
    </source>
</reference>